<dbReference type="PANTHER" id="PTHR47495:SF3">
    <property type="entry name" value="BLR6219 PROTEIN"/>
    <property type="match status" value="1"/>
</dbReference>
<dbReference type="InterPro" id="IPR012368">
    <property type="entry name" value="OxRdtase_Mopterin-bd_su_IorB"/>
</dbReference>
<dbReference type="SUPFAM" id="SSF56003">
    <property type="entry name" value="Molybdenum cofactor-binding domain"/>
    <property type="match status" value="2"/>
</dbReference>
<reference evidence="3 4" key="1">
    <citation type="submission" date="2016-06" db="EMBL/GenBank/DDBJ databases">
        <title>Complete genome sequences of Bordetella bronchialis and Bordetella flabilis.</title>
        <authorList>
            <person name="LiPuma J.J."/>
            <person name="Spilker T."/>
        </authorList>
    </citation>
    <scope>NUCLEOTIDE SEQUENCE [LARGE SCALE GENOMIC DNA]</scope>
    <source>
        <strain evidence="3 4">AU10664</strain>
    </source>
</reference>
<dbReference type="InterPro" id="IPR000674">
    <property type="entry name" value="Ald_Oxase/Xan_DH_a/b"/>
</dbReference>
<dbReference type="InterPro" id="IPR046867">
    <property type="entry name" value="AldOxase/xan_DH_MoCoBD2"/>
</dbReference>
<dbReference type="PANTHER" id="PTHR47495">
    <property type="entry name" value="ALDEHYDE DEHYDROGENASE"/>
    <property type="match status" value="1"/>
</dbReference>
<feature type="domain" description="Aldehyde oxidase/xanthine dehydrogenase a/b hammerhead" evidence="2">
    <location>
        <begin position="236"/>
        <end position="325"/>
    </location>
</feature>
<dbReference type="Proteomes" id="UP000091926">
    <property type="component" value="Chromosome"/>
</dbReference>
<dbReference type="InterPro" id="IPR052516">
    <property type="entry name" value="N-heterocyclic_Hydroxylase"/>
</dbReference>
<dbReference type="PIRSF" id="PIRSF036389">
    <property type="entry name" value="IOR_B"/>
    <property type="match status" value="1"/>
</dbReference>
<organism evidence="3 4">
    <name type="scientific">Bordetella flabilis</name>
    <dbReference type="NCBI Taxonomy" id="463014"/>
    <lineage>
        <taxon>Bacteria</taxon>
        <taxon>Pseudomonadati</taxon>
        <taxon>Pseudomonadota</taxon>
        <taxon>Betaproteobacteria</taxon>
        <taxon>Burkholderiales</taxon>
        <taxon>Alcaligenaceae</taxon>
        <taxon>Bordetella</taxon>
    </lineage>
</organism>
<dbReference type="STRING" id="463014.BAU07_16535"/>
<feature type="region of interest" description="Disordered" evidence="1">
    <location>
        <begin position="1"/>
        <end position="25"/>
    </location>
</feature>
<dbReference type="KEGG" id="bfz:BAU07_16535"/>
<dbReference type="EMBL" id="CP016172">
    <property type="protein sequence ID" value="ANN80554.1"/>
    <property type="molecule type" value="Genomic_DNA"/>
</dbReference>
<dbReference type="InterPro" id="IPR037165">
    <property type="entry name" value="AldOxase/xan_DH_Mopterin-bd_sf"/>
</dbReference>
<evidence type="ECO:0000313" key="3">
    <source>
        <dbReference type="EMBL" id="ANN80554.1"/>
    </source>
</evidence>
<name>A0A193GML6_9BORD</name>
<protein>
    <submittedName>
        <fullName evidence="3">Acylaldehyde oxidase</fullName>
    </submittedName>
</protein>
<dbReference type="PROSITE" id="PS51318">
    <property type="entry name" value="TAT"/>
    <property type="match status" value="1"/>
</dbReference>
<accession>A0A193GML6</accession>
<dbReference type="InterPro" id="IPR006311">
    <property type="entry name" value="TAT_signal"/>
</dbReference>
<dbReference type="Gene3D" id="3.30.365.10">
    <property type="entry name" value="Aldehyde oxidase/xanthine dehydrogenase, molybdopterin binding domain"/>
    <property type="match status" value="4"/>
</dbReference>
<dbReference type="Gene3D" id="3.90.1170.50">
    <property type="entry name" value="Aldehyde oxidase/xanthine dehydrogenase, a/b hammerhead"/>
    <property type="match status" value="1"/>
</dbReference>
<evidence type="ECO:0000256" key="1">
    <source>
        <dbReference type="SAM" id="MobiDB-lite"/>
    </source>
</evidence>
<evidence type="ECO:0000313" key="4">
    <source>
        <dbReference type="Proteomes" id="UP000091926"/>
    </source>
</evidence>
<sequence>MLASGAGANGRDTHDTDASAVRSDVASPQRRALLKAAGAATGLVLMGGWSGNVLAADTRKYGADGFPGGTVDDPTVFVNIGTDGIVTIMALRPEMGQGVRTGLPLVIADEMEADWDRVRVVQAPGDQNKYGNQNTDGSRSTRHFFAPMRRVGAAARGMLEAAAAKQWNVPLSEVQARQHQVVHAKTGRQLGYGELAQQAAAMPVPKGEALRLKQPDQFRYIGKPDVRNVDGRNVATGNTQYGIDTRLDGMLYAVIARPGVLGGKVRHYDADAALKVPGVVKVVEVAATPLPAQFHPLGGIAVIATNTWAAIKGREALKIDWDNGPNGSYDSAAYKTYLHDLVQKPGKVARNDGDAMAALASAATRVQAEYYLPHLAHATMEPPAAVARVQGGKFEIWACVQAPQATADIVSQHLNLKPQDVTVHITLLGGGFGRKSKPDFAAEAALLSKAMEGKPVKVTWTREDDIRNDYFHTVSYEHLQGGLDGQGKVVAWLHRTAAPPIASTFSLQARGEQPSELGMSAVNLPFDVRNMRVEAPETEAHTRIGWFRSVSNIPHAFAVQSFIAEMAHAAKRDHRDFLLELIGPPRRVSPRALADTTNYGESPEIYPVDTGRIRKVIEVATREADWGRKLPPGHGLGLAYAYSFVTYVAMVVEVAVGQDGQVSVKRVDIAGDCGPQVQPDRIRAQAEGACIMGLSLATLGEITFKDGQTEQTNFHQYQVTRMQDANIDIRVHMVPHGYDMPLGGVGEPFLPPFAPALCNAIFAATGKRIRTLPIADQLRA</sequence>
<dbReference type="Pfam" id="PF02738">
    <property type="entry name" value="MoCoBD_1"/>
    <property type="match status" value="1"/>
</dbReference>
<dbReference type="AlphaFoldDB" id="A0A193GML6"/>
<dbReference type="Pfam" id="PF20256">
    <property type="entry name" value="MoCoBD_2"/>
    <property type="match status" value="2"/>
</dbReference>
<proteinExistence type="predicted"/>
<gene>
    <name evidence="3" type="ORF">BAU07_16535</name>
</gene>
<keyword evidence="4" id="KW-1185">Reference proteome</keyword>
<dbReference type="InterPro" id="IPR008274">
    <property type="entry name" value="AldOxase/xan_DH_MoCoBD1"/>
</dbReference>
<dbReference type="GO" id="GO:0016491">
    <property type="term" value="F:oxidoreductase activity"/>
    <property type="evidence" value="ECO:0007669"/>
    <property type="project" value="InterPro"/>
</dbReference>
<evidence type="ECO:0000259" key="2">
    <source>
        <dbReference type="SMART" id="SM01008"/>
    </source>
</evidence>
<dbReference type="SMART" id="SM01008">
    <property type="entry name" value="Ald_Xan_dh_C"/>
    <property type="match status" value="1"/>
</dbReference>